<dbReference type="PANTHER" id="PTHR44757">
    <property type="entry name" value="DIGUANYLATE CYCLASE DGCP"/>
    <property type="match status" value="1"/>
</dbReference>
<dbReference type="PROSITE" id="PS50112">
    <property type="entry name" value="PAS"/>
    <property type="match status" value="3"/>
</dbReference>
<dbReference type="SUPFAM" id="SSF141868">
    <property type="entry name" value="EAL domain-like"/>
    <property type="match status" value="1"/>
</dbReference>
<feature type="domain" description="PAS" evidence="1">
    <location>
        <begin position="358"/>
        <end position="400"/>
    </location>
</feature>
<dbReference type="PROSITE" id="PS50883">
    <property type="entry name" value="EAL"/>
    <property type="match status" value="1"/>
</dbReference>
<evidence type="ECO:0000259" key="1">
    <source>
        <dbReference type="PROSITE" id="PS50112"/>
    </source>
</evidence>
<dbReference type="SUPFAM" id="SSF55785">
    <property type="entry name" value="PYP-like sensor domain (PAS domain)"/>
    <property type="match status" value="5"/>
</dbReference>
<dbReference type="PROSITE" id="PS50113">
    <property type="entry name" value="PAC"/>
    <property type="match status" value="2"/>
</dbReference>
<dbReference type="InterPro" id="IPR001610">
    <property type="entry name" value="PAC"/>
</dbReference>
<dbReference type="Pfam" id="PF00563">
    <property type="entry name" value="EAL"/>
    <property type="match status" value="1"/>
</dbReference>
<dbReference type="Pfam" id="PF00990">
    <property type="entry name" value="GGDEF"/>
    <property type="match status" value="1"/>
</dbReference>
<evidence type="ECO:0000313" key="6">
    <source>
        <dbReference type="Proteomes" id="UP000294980"/>
    </source>
</evidence>
<dbReference type="CDD" id="cd01948">
    <property type="entry name" value="EAL"/>
    <property type="match status" value="1"/>
</dbReference>
<dbReference type="InterPro" id="IPR001633">
    <property type="entry name" value="EAL_dom"/>
</dbReference>
<dbReference type="SMART" id="SM00091">
    <property type="entry name" value="PAS"/>
    <property type="match status" value="5"/>
</dbReference>
<dbReference type="InterPro" id="IPR000014">
    <property type="entry name" value="PAS"/>
</dbReference>
<feature type="domain" description="PAS" evidence="1">
    <location>
        <begin position="482"/>
        <end position="528"/>
    </location>
</feature>
<dbReference type="InterPro" id="IPR052155">
    <property type="entry name" value="Biofilm_reg_signaling"/>
</dbReference>
<evidence type="ECO:0000259" key="3">
    <source>
        <dbReference type="PROSITE" id="PS50883"/>
    </source>
</evidence>
<dbReference type="Pfam" id="PF13188">
    <property type="entry name" value="PAS_8"/>
    <property type="match status" value="2"/>
</dbReference>
<feature type="domain" description="PAS" evidence="1">
    <location>
        <begin position="1"/>
        <end position="37"/>
    </location>
</feature>
<dbReference type="AlphaFoldDB" id="A0A4V2SBM7"/>
<dbReference type="InterPro" id="IPR035965">
    <property type="entry name" value="PAS-like_dom_sf"/>
</dbReference>
<dbReference type="NCBIfam" id="TIGR00254">
    <property type="entry name" value="GGDEF"/>
    <property type="match status" value="1"/>
</dbReference>
<dbReference type="InterPro" id="IPR035919">
    <property type="entry name" value="EAL_sf"/>
</dbReference>
<dbReference type="SMART" id="SM00052">
    <property type="entry name" value="EAL"/>
    <property type="match status" value="1"/>
</dbReference>
<dbReference type="CDD" id="cd01949">
    <property type="entry name" value="GGDEF"/>
    <property type="match status" value="1"/>
</dbReference>
<dbReference type="InterPro" id="IPR000700">
    <property type="entry name" value="PAS-assoc_C"/>
</dbReference>
<comment type="caution">
    <text evidence="5">The sequence shown here is derived from an EMBL/GenBank/DDBJ whole genome shotgun (WGS) entry which is preliminary data.</text>
</comment>
<dbReference type="Gene3D" id="3.20.20.450">
    <property type="entry name" value="EAL domain"/>
    <property type="match status" value="1"/>
</dbReference>
<evidence type="ECO:0000259" key="4">
    <source>
        <dbReference type="PROSITE" id="PS50887"/>
    </source>
</evidence>
<dbReference type="Gene3D" id="3.30.70.270">
    <property type="match status" value="1"/>
</dbReference>
<dbReference type="EMBL" id="SLWX01000005">
    <property type="protein sequence ID" value="TCO76100.1"/>
    <property type="molecule type" value="Genomic_DNA"/>
</dbReference>
<dbReference type="SMART" id="SM00086">
    <property type="entry name" value="PAC"/>
    <property type="match status" value="4"/>
</dbReference>
<dbReference type="SUPFAM" id="SSF55073">
    <property type="entry name" value="Nucleotide cyclase"/>
    <property type="match status" value="1"/>
</dbReference>
<dbReference type="CDD" id="cd00130">
    <property type="entry name" value="PAS"/>
    <property type="match status" value="4"/>
</dbReference>
<dbReference type="Pfam" id="PF13426">
    <property type="entry name" value="PAS_9"/>
    <property type="match status" value="3"/>
</dbReference>
<dbReference type="Proteomes" id="UP000294980">
    <property type="component" value="Unassembled WGS sequence"/>
</dbReference>
<dbReference type="SMART" id="SM00267">
    <property type="entry name" value="GGDEF"/>
    <property type="match status" value="1"/>
</dbReference>
<dbReference type="NCBIfam" id="TIGR00229">
    <property type="entry name" value="sensory_box"/>
    <property type="match status" value="4"/>
</dbReference>
<dbReference type="InterPro" id="IPR029787">
    <property type="entry name" value="Nucleotide_cyclase"/>
</dbReference>
<sequence length="1044" mass="116913">MLDYAPVAVYWTRADGGLAWINRSACDMLGYTRAELLALTIFTVDADMTPQYWVSYWTELNTRESVSLERRHRRRDGSLFPVEVSIRHLELRGEPLHFSFVRDLTEQKSAARLQRNREQYMTALFRESPMPQLIVDPDTLQIVDANLSAAAFYGYEPLTGVSLSAINALSGDDTRTELDAAGDSHFSRFRHRLACGETRDVHVHSGFIDHSGQTLLHLSVEDMTPLYAFQHELEVYRDQLERLPVGVFRATPGADGVFVSANEALCEMLELASKAALVGRKLRDFHPSANGHGDLNDLVMKNGDVRRVEREMLTATGQRICVELSGRRIKTASGSVFIEGAIRDISARKRAEREREAAFARLHAALQAAPIPIMLHREDGTIEEVNTVWCNLTGYRREELQTLADWTRLAFGDRSDKVLNHIRRLYGRRERTDEGDYVVRCRDGSLRTWAFYSATLDAPERADGLMISTAIDITEERAKQREARQAEAILQSAAEGITITGPDRRIERVNPSFTRITGYSPAEVVGQNPSILSSGQQDAAFYDAMWAQIDRSGHWQGEIWNRRKNGEVYPEWLSISAILDPKGRLVNYAAVFTDLTELKRFQSTLQRLQRFDPLTGLANKESLIDSIEDAIASASADNREMALLVCGLDRFHRINETFGHQTGDSLLKKVAEMMKRIAGDDAEVARLGGDHFALLAPNSINDTALSDLLLRLRRVTAQAFEIDEGKPVNVSFSTGVARYPADALSAVDLLRSAETAMFQAKRENPGFHAFFDGTTTRTAQKRLLLEIDLRRAIDNEQLEVYFQPVVSLRDNHIIGAEGLARWQHPELGPVSPEVFISIAEESGLIRPLTETLLDKAARAMSDLSRRFDTPLRLAFNISATQLNQAHFVEETLRALDAAGLAPEAFELELTESTLMQRVGEAPRILEKLRERGVSISIDDFGTGFSSLAYLQEIRAQTLKIDKRFITDCTSNQASAQLVRSIIAMGHALDMQLIAEGVETAEQRDLLASLGCEYYQGYLFSKPLPIAAFEALLVHTRMSDAHSPK</sequence>
<dbReference type="Gene3D" id="3.30.450.20">
    <property type="entry name" value="PAS domain"/>
    <property type="match status" value="5"/>
</dbReference>
<dbReference type="InterPro" id="IPR000160">
    <property type="entry name" value="GGDEF_dom"/>
</dbReference>
<feature type="domain" description="PAC" evidence="2">
    <location>
        <begin position="555"/>
        <end position="607"/>
    </location>
</feature>
<dbReference type="InterPro" id="IPR043128">
    <property type="entry name" value="Rev_trsase/Diguanyl_cyclase"/>
</dbReference>
<name>A0A4V2SBM7_9GAMM</name>
<feature type="domain" description="EAL" evidence="3">
    <location>
        <begin position="782"/>
        <end position="1036"/>
    </location>
</feature>
<reference evidence="5 6" key="1">
    <citation type="submission" date="2019-03" db="EMBL/GenBank/DDBJ databases">
        <title>Genomic Encyclopedia of Type Strains, Phase IV (KMG-IV): sequencing the most valuable type-strain genomes for metagenomic binning, comparative biology and taxonomic classification.</title>
        <authorList>
            <person name="Goeker M."/>
        </authorList>
    </citation>
    <scope>NUCLEOTIDE SEQUENCE [LARGE SCALE GENOMIC DNA]</scope>
    <source>
        <strain evidence="5 6">DSM 23344</strain>
    </source>
</reference>
<evidence type="ECO:0000259" key="2">
    <source>
        <dbReference type="PROSITE" id="PS50113"/>
    </source>
</evidence>
<accession>A0A4V2SBM7</accession>
<feature type="domain" description="GGDEF" evidence="4">
    <location>
        <begin position="639"/>
        <end position="773"/>
    </location>
</feature>
<evidence type="ECO:0000313" key="5">
    <source>
        <dbReference type="EMBL" id="TCO76100.1"/>
    </source>
</evidence>
<dbReference type="PROSITE" id="PS50887">
    <property type="entry name" value="GGDEF"/>
    <property type="match status" value="1"/>
</dbReference>
<proteinExistence type="predicted"/>
<protein>
    <submittedName>
        <fullName evidence="5">PAS domain S-box-containing protein/diguanylate cyclase (GGDEF)-like protein</fullName>
    </submittedName>
</protein>
<organism evidence="5 6">
    <name type="scientific">Chromatocurvus halotolerans</name>
    <dbReference type="NCBI Taxonomy" id="1132028"/>
    <lineage>
        <taxon>Bacteria</taxon>
        <taxon>Pseudomonadati</taxon>
        <taxon>Pseudomonadota</taxon>
        <taxon>Gammaproteobacteria</taxon>
        <taxon>Cellvibrionales</taxon>
        <taxon>Halieaceae</taxon>
        <taxon>Chromatocurvus</taxon>
    </lineage>
</organism>
<keyword evidence="6" id="KW-1185">Reference proteome</keyword>
<dbReference type="PANTHER" id="PTHR44757:SF2">
    <property type="entry name" value="BIOFILM ARCHITECTURE MAINTENANCE PROTEIN MBAA"/>
    <property type="match status" value="1"/>
</dbReference>
<gene>
    <name evidence="5" type="ORF">EV688_10560</name>
</gene>
<feature type="domain" description="PAC" evidence="2">
    <location>
        <begin position="306"/>
        <end position="357"/>
    </location>
</feature>